<dbReference type="AlphaFoldDB" id="A0A644UDH6"/>
<evidence type="ECO:0000313" key="1">
    <source>
        <dbReference type="EMBL" id="MPL76987.1"/>
    </source>
</evidence>
<name>A0A644UDH6_9ZZZZ</name>
<gene>
    <name evidence="1" type="ORF">SDC9_22838</name>
</gene>
<protein>
    <submittedName>
        <fullName evidence="1">Uncharacterized protein</fullName>
    </submittedName>
</protein>
<comment type="caution">
    <text evidence="1">The sequence shown here is derived from an EMBL/GenBank/DDBJ whole genome shotgun (WGS) entry which is preliminary data.</text>
</comment>
<reference evidence="1" key="1">
    <citation type="submission" date="2019-08" db="EMBL/GenBank/DDBJ databases">
        <authorList>
            <person name="Kucharzyk K."/>
            <person name="Murdoch R.W."/>
            <person name="Higgins S."/>
            <person name="Loffler F."/>
        </authorList>
    </citation>
    <scope>NUCLEOTIDE SEQUENCE</scope>
</reference>
<sequence length="51" mass="5407">MGLRHAIVTNPSYITVVSAGSYCPDGYANATGVHDEAFGCYEQQGTELAQL</sequence>
<accession>A0A644UDH6</accession>
<dbReference type="EMBL" id="VSSQ01000102">
    <property type="protein sequence ID" value="MPL76987.1"/>
    <property type="molecule type" value="Genomic_DNA"/>
</dbReference>
<proteinExistence type="predicted"/>
<organism evidence="1">
    <name type="scientific">bioreactor metagenome</name>
    <dbReference type="NCBI Taxonomy" id="1076179"/>
    <lineage>
        <taxon>unclassified sequences</taxon>
        <taxon>metagenomes</taxon>
        <taxon>ecological metagenomes</taxon>
    </lineage>
</organism>